<comment type="subcellular location">
    <subcellularLocation>
        <location evidence="1">Cytoplasm</location>
    </subcellularLocation>
</comment>
<evidence type="ECO:0000256" key="2">
    <source>
        <dbReference type="ARBA" id="ARBA00010926"/>
    </source>
</evidence>
<evidence type="ECO:0000256" key="1">
    <source>
        <dbReference type="ARBA" id="ARBA00004496"/>
    </source>
</evidence>
<dbReference type="EMBL" id="UFAJ01000123">
    <property type="protein sequence ID" value="SSD59318.1"/>
    <property type="molecule type" value="Genomic_DNA"/>
</dbReference>
<dbReference type="GO" id="GO:0005634">
    <property type="term" value="C:nucleus"/>
    <property type="evidence" value="ECO:0007669"/>
    <property type="project" value="TreeGrafter"/>
</dbReference>
<dbReference type="CDD" id="cd02859">
    <property type="entry name" value="E_set_AMPKbeta_like_N"/>
    <property type="match status" value="1"/>
</dbReference>
<feature type="region of interest" description="Disordered" evidence="5">
    <location>
        <begin position="118"/>
        <end position="141"/>
    </location>
</feature>
<keyword evidence="7" id="KW-0808">Transferase</keyword>
<evidence type="ECO:0000313" key="7">
    <source>
        <dbReference type="EMBL" id="SSD59318.1"/>
    </source>
</evidence>
<dbReference type="InterPro" id="IPR014756">
    <property type="entry name" value="Ig_E-set"/>
</dbReference>
<dbReference type="GO" id="GO:0140767">
    <property type="term" value="F:enzyme-substrate adaptor activity"/>
    <property type="evidence" value="ECO:0007669"/>
    <property type="project" value="UniProtKB-ARBA"/>
</dbReference>
<dbReference type="SUPFAM" id="SSF160219">
    <property type="entry name" value="AMPKBI-like"/>
    <property type="match status" value="1"/>
</dbReference>
<keyword evidence="3" id="KW-0963">Cytoplasm</keyword>
<dbReference type="FunFam" id="2.60.40.10:FF:000562">
    <property type="entry name" value="Snf1 kinase complex beta-subunit Gal83"/>
    <property type="match status" value="1"/>
</dbReference>
<dbReference type="SUPFAM" id="SSF81296">
    <property type="entry name" value="E set domains"/>
    <property type="match status" value="1"/>
</dbReference>
<dbReference type="AlphaFoldDB" id="A0A376B3Q8"/>
<feature type="compositionally biased region" description="Polar residues" evidence="5">
    <location>
        <begin position="284"/>
        <end position="293"/>
    </location>
</feature>
<dbReference type="InterPro" id="IPR032640">
    <property type="entry name" value="AMPK1_CBM"/>
</dbReference>
<dbReference type="Proteomes" id="UP000262825">
    <property type="component" value="Unassembled WGS sequence"/>
</dbReference>
<keyword evidence="8" id="KW-1185">Reference proteome</keyword>
<sequence length="514" mass="56876">MDNNNNKLLQDISMLDITENGKPYFNNKDGNDTNNDDSNNNNGNNTLLHQSLSQMSIDDNSDEDDDGLDHTGVTNFTRKKSTLIFNDDDDYAYHENVHGTSSSANANDEHIENVNSVSGLNINDNTSVSSSSSATSTTSYSATPPIVNQVVSDTISTSSSHNTVPNDDKKKNSLLAVVPVDIVWKQGGTSVYVTGSFTEWRKMIALVPYNDDNNNNHDIFHIVLQLPPGTHRFRFIVDGELRISDFLPQATDQMGNFVNFLEVVLPQQAEEQEEQQMNAVATKPTGSVQQLPTNNNNNRRNAYKIAGTGFTTLDQASSVNKTTRGKMSNSSRLALQIAQESENEPRDIGNGYSRVSAEETNNAAILMMKPKYEYTIDIPAVFTDPRVMEQYYLTLDQQRNNQQYMSWLTPPQLPPHLEKVILNQSPGNVTNSNNNNNNNNNNNTGSNTSINNDVSNSSTSTQTNENNSGALPIPNHVVLNHLITSSIKHNTLCVASTVRYKSKYATQILYGPLQ</sequence>
<evidence type="ECO:0000313" key="8">
    <source>
        <dbReference type="Proteomes" id="UP000262825"/>
    </source>
</evidence>
<keyword evidence="7" id="KW-0418">Kinase</keyword>
<evidence type="ECO:0000256" key="3">
    <source>
        <dbReference type="ARBA" id="ARBA00022490"/>
    </source>
</evidence>
<feature type="compositionally biased region" description="Low complexity" evidence="5">
    <location>
        <begin position="26"/>
        <end position="46"/>
    </location>
</feature>
<dbReference type="GO" id="GO:0001403">
    <property type="term" value="P:invasive growth in response to glucose limitation"/>
    <property type="evidence" value="ECO:0007669"/>
    <property type="project" value="UniProtKB-ARBA"/>
</dbReference>
<accession>A0A376B3Q8</accession>
<feature type="region of interest" description="Disordered" evidence="5">
    <location>
        <begin position="280"/>
        <end position="299"/>
    </location>
</feature>
<dbReference type="Gene3D" id="2.60.40.10">
    <property type="entry name" value="Immunoglobulins"/>
    <property type="match status" value="1"/>
</dbReference>
<dbReference type="InterPro" id="IPR013783">
    <property type="entry name" value="Ig-like_fold"/>
</dbReference>
<dbReference type="InterPro" id="IPR050827">
    <property type="entry name" value="CRP1_MDG1_kinase"/>
</dbReference>
<dbReference type="Gene3D" id="6.20.250.60">
    <property type="match status" value="1"/>
</dbReference>
<dbReference type="GO" id="GO:0007165">
    <property type="term" value="P:signal transduction"/>
    <property type="evidence" value="ECO:0007669"/>
    <property type="project" value="UniProtKB-ARBA"/>
</dbReference>
<keyword evidence="4" id="KW-0597">Phosphoprotein</keyword>
<evidence type="ECO:0000256" key="5">
    <source>
        <dbReference type="SAM" id="MobiDB-lite"/>
    </source>
</evidence>
<name>A0A376B3Q8_9ASCO</name>
<reference evidence="8" key="1">
    <citation type="submission" date="2018-06" db="EMBL/GenBank/DDBJ databases">
        <authorList>
            <person name="Guldener U."/>
        </authorList>
    </citation>
    <scope>NUCLEOTIDE SEQUENCE [LARGE SCALE GENOMIC DNA]</scope>
    <source>
        <strain evidence="8">UTAD17</strain>
    </source>
</reference>
<proteinExistence type="inferred from homology"/>
<dbReference type="GO" id="GO:0016301">
    <property type="term" value="F:kinase activity"/>
    <property type="evidence" value="ECO:0007669"/>
    <property type="project" value="UniProtKB-KW"/>
</dbReference>
<evidence type="ECO:0000259" key="6">
    <source>
        <dbReference type="SMART" id="SM01010"/>
    </source>
</evidence>
<feature type="compositionally biased region" description="Low complexity" evidence="5">
    <location>
        <begin position="126"/>
        <end position="141"/>
    </location>
</feature>
<dbReference type="VEuPathDB" id="FungiDB:SCODWIG_01079"/>
<feature type="region of interest" description="Disordered" evidence="5">
    <location>
        <begin position="424"/>
        <end position="469"/>
    </location>
</feature>
<dbReference type="InterPro" id="IPR037256">
    <property type="entry name" value="ASC_dom_sf"/>
</dbReference>
<comment type="similarity">
    <text evidence="2">Belongs to the 5'-AMP-activated protein kinase beta subunit family.</text>
</comment>
<organism evidence="7 8">
    <name type="scientific">Saccharomycodes ludwigii</name>
    <dbReference type="NCBI Taxonomy" id="36035"/>
    <lineage>
        <taxon>Eukaryota</taxon>
        <taxon>Fungi</taxon>
        <taxon>Dikarya</taxon>
        <taxon>Ascomycota</taxon>
        <taxon>Saccharomycotina</taxon>
        <taxon>Saccharomycetes</taxon>
        <taxon>Saccharomycodales</taxon>
        <taxon>Saccharomycodaceae</taxon>
        <taxon>Saccharomycodes</taxon>
    </lineage>
</organism>
<dbReference type="GO" id="GO:0005737">
    <property type="term" value="C:cytoplasm"/>
    <property type="evidence" value="ECO:0007669"/>
    <property type="project" value="UniProtKB-SubCell"/>
</dbReference>
<dbReference type="Pfam" id="PF04739">
    <property type="entry name" value="AMPKBI"/>
    <property type="match status" value="1"/>
</dbReference>
<feature type="domain" description="Association with the SNF1 complex (ASC)" evidence="6">
    <location>
        <begin position="367"/>
        <end position="513"/>
    </location>
</feature>
<dbReference type="PANTHER" id="PTHR10343:SF84">
    <property type="entry name" value="5'-AMP-ACTIVATED PROTEIN KINASE SUBUNIT BETA-1"/>
    <property type="match status" value="1"/>
</dbReference>
<dbReference type="GO" id="GO:0031588">
    <property type="term" value="C:nucleotide-activated protein kinase complex"/>
    <property type="evidence" value="ECO:0007669"/>
    <property type="project" value="TreeGrafter"/>
</dbReference>
<dbReference type="InterPro" id="IPR006828">
    <property type="entry name" value="ASC_dom"/>
</dbReference>
<feature type="region of interest" description="Disordered" evidence="5">
    <location>
        <begin position="23"/>
        <end position="47"/>
    </location>
</feature>
<feature type="compositionally biased region" description="Low complexity" evidence="5">
    <location>
        <begin position="428"/>
        <end position="468"/>
    </location>
</feature>
<dbReference type="Pfam" id="PF16561">
    <property type="entry name" value="AMPK1_CBM"/>
    <property type="match status" value="1"/>
</dbReference>
<dbReference type="SMART" id="SM01010">
    <property type="entry name" value="AMPKBI"/>
    <property type="match status" value="1"/>
</dbReference>
<dbReference type="GO" id="GO:0019901">
    <property type="term" value="F:protein kinase binding"/>
    <property type="evidence" value="ECO:0007669"/>
    <property type="project" value="TreeGrafter"/>
</dbReference>
<gene>
    <name evidence="7" type="ORF">SCODWIG_01079</name>
</gene>
<evidence type="ECO:0000256" key="4">
    <source>
        <dbReference type="ARBA" id="ARBA00022553"/>
    </source>
</evidence>
<dbReference type="PANTHER" id="PTHR10343">
    <property type="entry name" value="5'-AMP-ACTIVATED PROTEIN KINASE , BETA SUBUNIT"/>
    <property type="match status" value="1"/>
</dbReference>
<protein>
    <submittedName>
        <fullName evidence="7">Related to SNF1 protein kinase subunit beta-3</fullName>
    </submittedName>
</protein>